<evidence type="ECO:0000256" key="4">
    <source>
        <dbReference type="RuleBase" id="RU361169"/>
    </source>
</evidence>
<evidence type="ECO:0008006" key="8">
    <source>
        <dbReference type="Google" id="ProtNLM"/>
    </source>
</evidence>
<dbReference type="EMBL" id="SJSM01000012">
    <property type="protein sequence ID" value="TCC93162.1"/>
    <property type="molecule type" value="Genomic_DNA"/>
</dbReference>
<feature type="signal peptide" evidence="5">
    <location>
        <begin position="1"/>
        <end position="21"/>
    </location>
</feature>
<dbReference type="Gene3D" id="2.160.20.10">
    <property type="entry name" value="Single-stranded right-handed beta-helix, Pectin lyase-like"/>
    <property type="match status" value="1"/>
</dbReference>
<sequence length="457" mass="50213">MRLNKSILLLMALFCLTKSYSNEYNILKYNAVGDGRTNNTKAIQNALDDCSAQGGGTVIVPAGTFVTGMIVLKKNTDLHLKMGAELKADAAVPTFKSLVLVQNTENVSITGFGVLNGNGKNFVIEESNPNRPYIVFVNNSRNVNISQVTLLNSPSWSLRLFNSEQIKIQRVTIYSHANYNNDGIDIDSKDVVISDCIVDSGDDALCLKSDNPKRFSENITVTNCIFSSNCNFIKMGTSSFGGFKNVTISNCVLKKASESPLHDWRKKSNNSILDSITGIAGIALEIVDGGTMDQINISNITMTGVQTPIFIRLGSRKNPTGTLKNVIISQVVATAESKITSSITAVPGFYVENVILKDMIFNLPGGGTSKDATRIIPEMEKGYPENRMFGWSLPSYGFYIRHAKNIQLNNIRFNLKNEDQRPAVWLEDVHDSFINISEKDAGNVKQINTSNVKINKL</sequence>
<dbReference type="PANTHER" id="PTHR31339">
    <property type="entry name" value="PECTIN LYASE-RELATED"/>
    <property type="match status" value="1"/>
</dbReference>
<dbReference type="AlphaFoldDB" id="A0A4R0N3U6"/>
<protein>
    <recommendedName>
        <fullName evidence="8">Glycoside hydrolase family 28 protein</fullName>
    </recommendedName>
</protein>
<evidence type="ECO:0000313" key="6">
    <source>
        <dbReference type="EMBL" id="TCC93162.1"/>
    </source>
</evidence>
<reference evidence="6 7" key="1">
    <citation type="submission" date="2019-02" db="EMBL/GenBank/DDBJ databases">
        <title>Pedobacter sp. RP-3-8 sp. nov., isolated from Arctic soil.</title>
        <authorList>
            <person name="Dahal R.H."/>
        </authorList>
    </citation>
    <scope>NUCLEOTIDE SEQUENCE [LARGE SCALE GENOMIC DNA]</scope>
    <source>
        <strain evidence="6 7">RP-3-8</strain>
    </source>
</reference>
<dbReference type="OrthoDB" id="9795222at2"/>
<name>A0A4R0N3U6_9SPHI</name>
<evidence type="ECO:0000256" key="2">
    <source>
        <dbReference type="ARBA" id="ARBA00022801"/>
    </source>
</evidence>
<keyword evidence="5" id="KW-0732">Signal</keyword>
<evidence type="ECO:0000256" key="3">
    <source>
        <dbReference type="ARBA" id="ARBA00023295"/>
    </source>
</evidence>
<dbReference type="GO" id="GO:0005975">
    <property type="term" value="P:carbohydrate metabolic process"/>
    <property type="evidence" value="ECO:0007669"/>
    <property type="project" value="InterPro"/>
</dbReference>
<organism evidence="6 7">
    <name type="scientific">Pedobacter hiemivivus</name>
    <dbReference type="NCBI Taxonomy" id="2530454"/>
    <lineage>
        <taxon>Bacteria</taxon>
        <taxon>Pseudomonadati</taxon>
        <taxon>Bacteroidota</taxon>
        <taxon>Sphingobacteriia</taxon>
        <taxon>Sphingobacteriales</taxon>
        <taxon>Sphingobacteriaceae</taxon>
        <taxon>Pedobacter</taxon>
    </lineage>
</organism>
<comment type="similarity">
    <text evidence="1 4">Belongs to the glycosyl hydrolase 28 family.</text>
</comment>
<evidence type="ECO:0000256" key="5">
    <source>
        <dbReference type="SAM" id="SignalP"/>
    </source>
</evidence>
<dbReference type="InterPro" id="IPR051801">
    <property type="entry name" value="GH28_Enzymes"/>
</dbReference>
<dbReference type="SUPFAM" id="SSF51126">
    <property type="entry name" value="Pectin lyase-like"/>
    <property type="match status" value="1"/>
</dbReference>
<feature type="chain" id="PRO_5020206201" description="Glycoside hydrolase family 28 protein" evidence="5">
    <location>
        <begin position="22"/>
        <end position="457"/>
    </location>
</feature>
<proteinExistence type="inferred from homology"/>
<keyword evidence="3 4" id="KW-0326">Glycosidase</keyword>
<dbReference type="InterPro" id="IPR011050">
    <property type="entry name" value="Pectin_lyase_fold/virulence"/>
</dbReference>
<comment type="caution">
    <text evidence="6">The sequence shown here is derived from an EMBL/GenBank/DDBJ whole genome shotgun (WGS) entry which is preliminary data.</text>
</comment>
<keyword evidence="2 4" id="KW-0378">Hydrolase</keyword>
<dbReference type="Pfam" id="PF00295">
    <property type="entry name" value="Glyco_hydro_28"/>
    <property type="match status" value="1"/>
</dbReference>
<dbReference type="PANTHER" id="PTHR31339:SF9">
    <property type="entry name" value="PLASMIN AND FIBRONECTIN-BINDING PROTEIN A"/>
    <property type="match status" value="1"/>
</dbReference>
<dbReference type="RefSeq" id="WP_131610535.1">
    <property type="nucleotide sequence ID" value="NZ_SJSM01000012.1"/>
</dbReference>
<gene>
    <name evidence="6" type="ORF">EZ444_18045</name>
</gene>
<evidence type="ECO:0000256" key="1">
    <source>
        <dbReference type="ARBA" id="ARBA00008834"/>
    </source>
</evidence>
<keyword evidence="7" id="KW-1185">Reference proteome</keyword>
<dbReference type="InterPro" id="IPR000743">
    <property type="entry name" value="Glyco_hydro_28"/>
</dbReference>
<dbReference type="GO" id="GO:0004650">
    <property type="term" value="F:polygalacturonase activity"/>
    <property type="evidence" value="ECO:0007669"/>
    <property type="project" value="InterPro"/>
</dbReference>
<accession>A0A4R0N3U6</accession>
<dbReference type="Proteomes" id="UP000291117">
    <property type="component" value="Unassembled WGS sequence"/>
</dbReference>
<dbReference type="InterPro" id="IPR012334">
    <property type="entry name" value="Pectin_lyas_fold"/>
</dbReference>
<evidence type="ECO:0000313" key="7">
    <source>
        <dbReference type="Proteomes" id="UP000291117"/>
    </source>
</evidence>